<evidence type="ECO:0000313" key="3">
    <source>
        <dbReference type="EMBL" id="PVA08169.1"/>
    </source>
</evidence>
<feature type="transmembrane region" description="Helical" evidence="2">
    <location>
        <begin position="20"/>
        <end position="44"/>
    </location>
</feature>
<protein>
    <submittedName>
        <fullName evidence="3">Uncharacterized protein</fullName>
    </submittedName>
</protein>
<evidence type="ECO:0000313" key="4">
    <source>
        <dbReference type="Proteomes" id="UP000244817"/>
    </source>
</evidence>
<name>A0A2T7G181_9RHOB</name>
<dbReference type="Proteomes" id="UP000244817">
    <property type="component" value="Unassembled WGS sequence"/>
</dbReference>
<keyword evidence="2" id="KW-0812">Transmembrane</keyword>
<reference evidence="3 4" key="1">
    <citation type="submission" date="2018-04" db="EMBL/GenBank/DDBJ databases">
        <title>Pelagivirga bohaiensis gen. nov., sp. nov., a bacterium isolated from the Bohai Sea.</title>
        <authorList>
            <person name="Ji X."/>
        </authorList>
    </citation>
    <scope>NUCLEOTIDE SEQUENCE [LARGE SCALE GENOMIC DNA]</scope>
    <source>
        <strain evidence="3 4">BH-SD16</strain>
    </source>
</reference>
<keyword evidence="2" id="KW-1133">Transmembrane helix</keyword>
<dbReference type="AlphaFoldDB" id="A0A2T7G181"/>
<evidence type="ECO:0000256" key="1">
    <source>
        <dbReference type="SAM" id="MobiDB-lite"/>
    </source>
</evidence>
<gene>
    <name evidence="3" type="ORF">DC363_01340</name>
</gene>
<feature type="region of interest" description="Disordered" evidence="1">
    <location>
        <begin position="50"/>
        <end position="69"/>
    </location>
</feature>
<accession>A0A2T7G181</accession>
<keyword evidence="4" id="KW-1185">Reference proteome</keyword>
<proteinExistence type="predicted"/>
<keyword evidence="2" id="KW-0472">Membrane</keyword>
<organism evidence="3 4">
    <name type="scientific">Thalassorhabdomicrobium marinisediminis</name>
    <dbReference type="NCBI Taxonomy" id="2170577"/>
    <lineage>
        <taxon>Bacteria</taxon>
        <taxon>Pseudomonadati</taxon>
        <taxon>Pseudomonadota</taxon>
        <taxon>Alphaproteobacteria</taxon>
        <taxon>Rhodobacterales</taxon>
        <taxon>Paracoccaceae</taxon>
        <taxon>Thalassorhabdomicrobium</taxon>
    </lineage>
</organism>
<dbReference type="RefSeq" id="WP_108639323.1">
    <property type="nucleotide sequence ID" value="NZ_QCYG01000001.1"/>
</dbReference>
<evidence type="ECO:0000256" key="2">
    <source>
        <dbReference type="SAM" id="Phobius"/>
    </source>
</evidence>
<comment type="caution">
    <text evidence="3">The sequence shown here is derived from an EMBL/GenBank/DDBJ whole genome shotgun (WGS) entry which is preliminary data.</text>
</comment>
<sequence length="69" mass="6984">MANYDLSKPAPDKRSLIDAGSPIGGIGLIILGSVIILTLLYLVFGTVGPADDRSVDQGAPGTVQTDATG</sequence>
<dbReference type="EMBL" id="QCYG01000001">
    <property type="protein sequence ID" value="PVA08169.1"/>
    <property type="molecule type" value="Genomic_DNA"/>
</dbReference>